<feature type="transmembrane region" description="Helical" evidence="1">
    <location>
        <begin position="37"/>
        <end position="56"/>
    </location>
</feature>
<keyword evidence="1" id="KW-1133">Transmembrane helix</keyword>
<evidence type="ECO:0008006" key="3">
    <source>
        <dbReference type="Google" id="ProtNLM"/>
    </source>
</evidence>
<dbReference type="STRING" id="266779.Meso_1793"/>
<organism evidence="2">
    <name type="scientific">Chelativorans sp. (strain BNC1)</name>
    <dbReference type="NCBI Taxonomy" id="266779"/>
    <lineage>
        <taxon>Bacteria</taxon>
        <taxon>Pseudomonadati</taxon>
        <taxon>Pseudomonadota</taxon>
        <taxon>Alphaproteobacteria</taxon>
        <taxon>Hyphomicrobiales</taxon>
        <taxon>Phyllobacteriaceae</taxon>
        <taxon>Chelativorans</taxon>
    </lineage>
</organism>
<keyword evidence="1" id="KW-0472">Membrane</keyword>
<dbReference type="KEGG" id="mes:Meso_1793"/>
<name>Q11HD8_CHESB</name>
<feature type="transmembrane region" description="Helical" evidence="1">
    <location>
        <begin position="233"/>
        <end position="255"/>
    </location>
</feature>
<evidence type="ECO:0000256" key="1">
    <source>
        <dbReference type="SAM" id="Phobius"/>
    </source>
</evidence>
<reference evidence="2" key="1">
    <citation type="submission" date="2006-06" db="EMBL/GenBank/DDBJ databases">
        <title>Complete sequence of chromosome of Chelativorans sp. BNC1.</title>
        <authorList>
            <consortium name="US DOE Joint Genome Institute"/>
            <person name="Copeland A."/>
            <person name="Lucas S."/>
            <person name="Lapidus A."/>
            <person name="Barry K."/>
            <person name="Detter J.C."/>
            <person name="Glavina del Rio T."/>
            <person name="Hammon N."/>
            <person name="Israni S."/>
            <person name="Dalin E."/>
            <person name="Tice H."/>
            <person name="Pitluck S."/>
            <person name="Chertkov O."/>
            <person name="Brettin T."/>
            <person name="Bruce D."/>
            <person name="Han C."/>
            <person name="Tapia R."/>
            <person name="Gilna P."/>
            <person name="Schmutz J."/>
            <person name="Larimer F."/>
            <person name="Land M."/>
            <person name="Hauser L."/>
            <person name="Kyrpides N."/>
            <person name="Mikhailova N."/>
            <person name="Richardson P."/>
        </authorList>
    </citation>
    <scope>NUCLEOTIDE SEQUENCE</scope>
    <source>
        <strain evidence="2">BNC1</strain>
    </source>
</reference>
<dbReference type="eggNOG" id="COG1835">
    <property type="taxonomic scope" value="Bacteria"/>
</dbReference>
<accession>Q11HD8</accession>
<feature type="transmembrane region" description="Helical" evidence="1">
    <location>
        <begin position="93"/>
        <end position="113"/>
    </location>
</feature>
<feature type="transmembrane region" description="Helical" evidence="1">
    <location>
        <begin position="119"/>
        <end position="139"/>
    </location>
</feature>
<feature type="transmembrane region" description="Helical" evidence="1">
    <location>
        <begin position="68"/>
        <end position="86"/>
    </location>
</feature>
<feature type="transmembrane region" description="Helical" evidence="1">
    <location>
        <begin position="190"/>
        <end position="212"/>
    </location>
</feature>
<dbReference type="EMBL" id="CP000390">
    <property type="protein sequence ID" value="ABG63187.1"/>
    <property type="molecule type" value="Genomic_DNA"/>
</dbReference>
<feature type="transmembrane region" description="Helical" evidence="1">
    <location>
        <begin position="299"/>
        <end position="321"/>
    </location>
</feature>
<protein>
    <recommendedName>
        <fullName evidence="3">DUF4153 domain-containing protein</fullName>
    </recommendedName>
</protein>
<sequence length="585" mass="62438">MTALTEFKNGKTGLRYVILEMLTGLRAAFLRFPVPSLFLAAASIQAALLIADVHLFRFVAESEASEVFVVGLVAGALAALAAALFGEARGLSAVARIAVGLAAGFFAAALVSFPETFLSIEWALVGALIGLVLVAPFIGRGTSGSFWMFSAHAAFAALLGLLTLLLFAGGISAIMASLTVLFGFEVPDDLYAYVWAFTGLFAAPVFAMGQFPDRFDEQPNQVMTGFMDRGMRALGDFIAAPLLIVYALILHFYALKIVVTGEVPEGQIGWLVLVYGLCIFGALLVINPFFDQARTPTRFFLRVWPFFLPVPLVLLFYALGVRISTYGVTPERYLLGLFGLITALILVIQLVPRLRGDIRVIAGVPVAALILGGFGPQGAVGVSIQSQSARFLSIVENPPVEGPRHDEALAALQFLNGQRALDRVAPEGTDTSYKDGEGYRATASAWGLDPLQPSKGPRGFSFASGSDPAVFAVTGFDVIAQNVMLAVGADAAVSITLPAGSKLDFTLEPDAIVIGTGEEKTRFPVSASDIEQMARESAANEPVRLPLQSAGRQILFLPSYIYADIDESSRLQNLQGTVLLRAQDW</sequence>
<dbReference type="AlphaFoldDB" id="Q11HD8"/>
<dbReference type="OrthoDB" id="9812996at2"/>
<dbReference type="InterPro" id="IPR025291">
    <property type="entry name" value="DUF4153"/>
</dbReference>
<feature type="transmembrane region" description="Helical" evidence="1">
    <location>
        <begin position="358"/>
        <end position="375"/>
    </location>
</feature>
<feature type="transmembrane region" description="Helical" evidence="1">
    <location>
        <begin position="151"/>
        <end position="184"/>
    </location>
</feature>
<proteinExistence type="predicted"/>
<evidence type="ECO:0000313" key="2">
    <source>
        <dbReference type="EMBL" id="ABG63187.1"/>
    </source>
</evidence>
<feature type="transmembrane region" description="Helical" evidence="1">
    <location>
        <begin position="267"/>
        <end position="287"/>
    </location>
</feature>
<gene>
    <name evidence="2" type="ordered locus">Meso_1793</name>
</gene>
<feature type="transmembrane region" description="Helical" evidence="1">
    <location>
        <begin position="333"/>
        <end position="351"/>
    </location>
</feature>
<dbReference type="Pfam" id="PF13687">
    <property type="entry name" value="DUF4153"/>
    <property type="match status" value="1"/>
</dbReference>
<dbReference type="HOGENOM" id="CLU_465971_0_0_5"/>
<keyword evidence="1" id="KW-0812">Transmembrane</keyword>